<dbReference type="InterPro" id="IPR036388">
    <property type="entry name" value="WH-like_DNA-bd_sf"/>
</dbReference>
<dbReference type="Proteomes" id="UP000649739">
    <property type="component" value="Unassembled WGS sequence"/>
</dbReference>
<dbReference type="SUPFAM" id="SSF46785">
    <property type="entry name" value="Winged helix' DNA-binding domain"/>
    <property type="match status" value="1"/>
</dbReference>
<dbReference type="PROSITE" id="PS50995">
    <property type="entry name" value="HTH_MARR_2"/>
    <property type="match status" value="1"/>
</dbReference>
<comment type="caution">
    <text evidence="2">The sequence shown here is derived from an EMBL/GenBank/DDBJ whole genome shotgun (WGS) entry which is preliminary data.</text>
</comment>
<organism evidence="2 3">
    <name type="scientific">Pilimelia anulata</name>
    <dbReference type="NCBI Taxonomy" id="53371"/>
    <lineage>
        <taxon>Bacteria</taxon>
        <taxon>Bacillati</taxon>
        <taxon>Actinomycetota</taxon>
        <taxon>Actinomycetes</taxon>
        <taxon>Micromonosporales</taxon>
        <taxon>Micromonosporaceae</taxon>
        <taxon>Pilimelia</taxon>
    </lineage>
</organism>
<dbReference type="Pfam" id="PF12802">
    <property type="entry name" value="MarR_2"/>
    <property type="match status" value="1"/>
</dbReference>
<evidence type="ECO:0000259" key="1">
    <source>
        <dbReference type="PROSITE" id="PS50995"/>
    </source>
</evidence>
<sequence length="149" mass="16243">MTEPNLGLLCFIAYRAIEARVFEAVAAAGHGDVTPAQGRLFAQLRPEGSRLTELAARARVTKQTAGFLVDQLERAGYVVRTRDPADARARLVRIAPRGEAVIAAARRAEAAVEAEWTRHLGARAAGQLRGALTRLREITDPYREEPADD</sequence>
<dbReference type="SMART" id="SM00347">
    <property type="entry name" value="HTH_MARR"/>
    <property type="match status" value="1"/>
</dbReference>
<feature type="domain" description="HTH marR-type" evidence="1">
    <location>
        <begin position="3"/>
        <end position="137"/>
    </location>
</feature>
<dbReference type="EMBL" id="BMQB01000014">
    <property type="protein sequence ID" value="GGK10175.1"/>
    <property type="molecule type" value="Genomic_DNA"/>
</dbReference>
<dbReference type="GO" id="GO:0003700">
    <property type="term" value="F:DNA-binding transcription factor activity"/>
    <property type="evidence" value="ECO:0007669"/>
    <property type="project" value="InterPro"/>
</dbReference>
<dbReference type="InterPro" id="IPR000835">
    <property type="entry name" value="HTH_MarR-typ"/>
</dbReference>
<dbReference type="GO" id="GO:0006950">
    <property type="term" value="P:response to stress"/>
    <property type="evidence" value="ECO:0007669"/>
    <property type="project" value="TreeGrafter"/>
</dbReference>
<reference evidence="2" key="2">
    <citation type="submission" date="2020-09" db="EMBL/GenBank/DDBJ databases">
        <authorList>
            <person name="Sun Q."/>
            <person name="Ohkuma M."/>
        </authorList>
    </citation>
    <scope>NUCLEOTIDE SEQUENCE</scope>
    <source>
        <strain evidence="2">JCM 3090</strain>
    </source>
</reference>
<gene>
    <name evidence="2" type="ORF">GCM10010123_45160</name>
</gene>
<dbReference type="InterPro" id="IPR036390">
    <property type="entry name" value="WH_DNA-bd_sf"/>
</dbReference>
<accession>A0A8J3FGK4</accession>
<dbReference type="InterPro" id="IPR039422">
    <property type="entry name" value="MarR/SlyA-like"/>
</dbReference>
<dbReference type="AlphaFoldDB" id="A0A8J3FGK4"/>
<keyword evidence="3" id="KW-1185">Reference proteome</keyword>
<dbReference type="Gene3D" id="1.10.10.10">
    <property type="entry name" value="Winged helix-like DNA-binding domain superfamily/Winged helix DNA-binding domain"/>
    <property type="match status" value="1"/>
</dbReference>
<evidence type="ECO:0000313" key="3">
    <source>
        <dbReference type="Proteomes" id="UP000649739"/>
    </source>
</evidence>
<dbReference type="PANTHER" id="PTHR33164:SF99">
    <property type="entry name" value="MARR FAMILY REGULATORY PROTEIN"/>
    <property type="match status" value="1"/>
</dbReference>
<protein>
    <submittedName>
        <fullName evidence="2">MarR family transcriptional regulator</fullName>
    </submittedName>
</protein>
<dbReference type="PANTHER" id="PTHR33164">
    <property type="entry name" value="TRANSCRIPTIONAL REGULATOR, MARR FAMILY"/>
    <property type="match status" value="1"/>
</dbReference>
<reference evidence="2" key="1">
    <citation type="journal article" date="2014" name="Int. J. Syst. Evol. Microbiol.">
        <title>Complete genome sequence of Corynebacterium casei LMG S-19264T (=DSM 44701T), isolated from a smear-ripened cheese.</title>
        <authorList>
            <consortium name="US DOE Joint Genome Institute (JGI-PGF)"/>
            <person name="Walter F."/>
            <person name="Albersmeier A."/>
            <person name="Kalinowski J."/>
            <person name="Ruckert C."/>
        </authorList>
    </citation>
    <scope>NUCLEOTIDE SEQUENCE</scope>
    <source>
        <strain evidence="2">JCM 3090</strain>
    </source>
</reference>
<evidence type="ECO:0000313" key="2">
    <source>
        <dbReference type="EMBL" id="GGK10175.1"/>
    </source>
</evidence>
<name>A0A8J3FGK4_9ACTN</name>
<proteinExistence type="predicted"/>
<dbReference type="RefSeq" id="WP_189172231.1">
    <property type="nucleotide sequence ID" value="NZ_BMQB01000014.1"/>
</dbReference>